<protein>
    <recommendedName>
        <fullName evidence="1">Protein-glutamine gamma-glutamyltransferase-like C-terminal domain-containing protein</fullName>
    </recommendedName>
</protein>
<sequence length="151" mass="17124">MLRFLIGLILAAVIAAFLWINRDAILAWWESLWNRRSSDLAKQEDEFIDEDSSVPPRSFASFRNPIGSENDPRRVIVITFQALEAWAREQGTVRRRDETPSEFLKRIATAVPSMSTAAMQVVDAYNRVVYGGGKAHPSDVRAAESVWNQMK</sequence>
<reference evidence="2 3" key="1">
    <citation type="submission" date="2019-02" db="EMBL/GenBank/DDBJ databases">
        <title>Deep-cultivation of Planctomycetes and their phenomic and genomic characterization uncovers novel biology.</title>
        <authorList>
            <person name="Wiegand S."/>
            <person name="Jogler M."/>
            <person name="Boedeker C."/>
            <person name="Pinto D."/>
            <person name="Vollmers J."/>
            <person name="Rivas-Marin E."/>
            <person name="Kohn T."/>
            <person name="Peeters S.H."/>
            <person name="Heuer A."/>
            <person name="Rast P."/>
            <person name="Oberbeckmann S."/>
            <person name="Bunk B."/>
            <person name="Jeske O."/>
            <person name="Meyerdierks A."/>
            <person name="Storesund J.E."/>
            <person name="Kallscheuer N."/>
            <person name="Luecker S."/>
            <person name="Lage O.M."/>
            <person name="Pohl T."/>
            <person name="Merkel B.J."/>
            <person name="Hornburger P."/>
            <person name="Mueller R.-W."/>
            <person name="Bruemmer F."/>
            <person name="Labrenz M."/>
            <person name="Spormann A.M."/>
            <person name="Op Den Camp H."/>
            <person name="Overmann J."/>
            <person name="Amann R."/>
            <person name="Jetten M.S.M."/>
            <person name="Mascher T."/>
            <person name="Medema M.H."/>
            <person name="Devos D.P."/>
            <person name="Kaster A.-K."/>
            <person name="Ovreas L."/>
            <person name="Rohde M."/>
            <person name="Galperin M.Y."/>
            <person name="Jogler C."/>
        </authorList>
    </citation>
    <scope>NUCLEOTIDE SEQUENCE [LARGE SCALE GENOMIC DNA]</scope>
    <source>
        <strain evidence="2 3">CA13</strain>
    </source>
</reference>
<keyword evidence="3" id="KW-1185">Reference proteome</keyword>
<evidence type="ECO:0000313" key="2">
    <source>
        <dbReference type="EMBL" id="TWT79975.1"/>
    </source>
</evidence>
<name>A0A5C5YY25_9BACT</name>
<comment type="caution">
    <text evidence="2">The sequence shown here is derived from an EMBL/GenBank/DDBJ whole genome shotgun (WGS) entry which is preliminary data.</text>
</comment>
<organism evidence="2 3">
    <name type="scientific">Novipirellula herctigrandis</name>
    <dbReference type="NCBI Taxonomy" id="2527986"/>
    <lineage>
        <taxon>Bacteria</taxon>
        <taxon>Pseudomonadati</taxon>
        <taxon>Planctomycetota</taxon>
        <taxon>Planctomycetia</taxon>
        <taxon>Pirellulales</taxon>
        <taxon>Pirellulaceae</taxon>
        <taxon>Novipirellula</taxon>
    </lineage>
</organism>
<gene>
    <name evidence="2" type="ORF">CA13_13870</name>
</gene>
<dbReference type="Proteomes" id="UP000315010">
    <property type="component" value="Unassembled WGS sequence"/>
</dbReference>
<proteinExistence type="predicted"/>
<evidence type="ECO:0000313" key="3">
    <source>
        <dbReference type="Proteomes" id="UP000315010"/>
    </source>
</evidence>
<dbReference type="AlphaFoldDB" id="A0A5C5YY25"/>
<accession>A0A5C5YY25</accession>
<evidence type="ECO:0000259" key="1">
    <source>
        <dbReference type="Pfam" id="PF13559"/>
    </source>
</evidence>
<dbReference type="EMBL" id="SJPJ01000001">
    <property type="protein sequence ID" value="TWT79975.1"/>
    <property type="molecule type" value="Genomic_DNA"/>
</dbReference>
<dbReference type="InterPro" id="IPR025403">
    <property type="entry name" value="TgpA-like_C"/>
</dbReference>
<feature type="domain" description="Protein-glutamine gamma-glutamyltransferase-like C-terminal" evidence="1">
    <location>
        <begin position="80"/>
        <end position="147"/>
    </location>
</feature>
<dbReference type="Pfam" id="PF13559">
    <property type="entry name" value="DUF4129"/>
    <property type="match status" value="1"/>
</dbReference>